<protein>
    <recommendedName>
        <fullName evidence="1">Transposase IS200-like domain-containing protein</fullName>
    </recommendedName>
</protein>
<dbReference type="RefSeq" id="WP_013460960.1">
    <property type="nucleotide sequence ID" value="NC_014762.1"/>
</dbReference>
<evidence type="ECO:0000259" key="1">
    <source>
        <dbReference type="SMART" id="SM01321"/>
    </source>
</evidence>
<organism evidence="2 3">
    <name type="scientific">Sulfuricurvum kujiense (strain ATCC BAA-921 / DSM 16994 / JCM 11577 / YK-1)</name>
    <dbReference type="NCBI Taxonomy" id="709032"/>
    <lineage>
        <taxon>Bacteria</taxon>
        <taxon>Pseudomonadati</taxon>
        <taxon>Campylobacterota</taxon>
        <taxon>Epsilonproteobacteria</taxon>
        <taxon>Campylobacterales</taxon>
        <taxon>Sulfurimonadaceae</taxon>
        <taxon>Sulfuricurvum</taxon>
    </lineage>
</organism>
<dbReference type="HOGENOM" id="CLU_068226_0_1_7"/>
<dbReference type="SUPFAM" id="SSF143422">
    <property type="entry name" value="Transposase IS200-like"/>
    <property type="match status" value="1"/>
</dbReference>
<dbReference type="STRING" id="709032.Sulku_2103"/>
<name>E4U2Z9_SULKY</name>
<proteinExistence type="predicted"/>
<dbReference type="InterPro" id="IPR002686">
    <property type="entry name" value="Transposase_17"/>
</dbReference>
<dbReference type="AlphaFoldDB" id="E4U2Z9"/>
<sequence length="246" mass="29365">MPRPPRYNEIGTYHVINRGVERREVFLDQRDYDQFMAYLGDLVTKYGIQFHAYCLMNNHYHLLLETVSDNLSDALKYLNVNYSKYFNQTYQRTGHLWQGRFKSFPIHDETQFWTVAKYIERNPIAAGIVKNINEYPYHSYQIVSQSSHTFSYIIDQSKIHTMQDSEYSEFIDTPLQNEILKSIYKMHRINKDTTDKKYLHKPISTFFDQKGERNEKIRACYRYGYTQADIADFLGLSRTAINKIIR</sequence>
<feature type="domain" description="Transposase IS200-like" evidence="1">
    <location>
        <begin position="9"/>
        <end position="122"/>
    </location>
</feature>
<dbReference type="Gene3D" id="3.30.70.1290">
    <property type="entry name" value="Transposase IS200-like"/>
    <property type="match status" value="1"/>
</dbReference>
<evidence type="ECO:0000313" key="3">
    <source>
        <dbReference type="Proteomes" id="UP000008721"/>
    </source>
</evidence>
<dbReference type="EMBL" id="CP002355">
    <property type="protein sequence ID" value="ADR34763.1"/>
    <property type="molecule type" value="Genomic_DNA"/>
</dbReference>
<evidence type="ECO:0000313" key="2">
    <source>
        <dbReference type="EMBL" id="ADR34763.1"/>
    </source>
</evidence>
<dbReference type="PANTHER" id="PTHR34322:SF2">
    <property type="entry name" value="TRANSPOSASE IS200-LIKE DOMAIN-CONTAINING PROTEIN"/>
    <property type="match status" value="1"/>
</dbReference>
<dbReference type="SMART" id="SM01321">
    <property type="entry name" value="Y1_Tnp"/>
    <property type="match status" value="1"/>
</dbReference>
<dbReference type="Pfam" id="PF01797">
    <property type="entry name" value="Y1_Tnp"/>
    <property type="match status" value="1"/>
</dbReference>
<dbReference type="Proteomes" id="UP000008721">
    <property type="component" value="Chromosome"/>
</dbReference>
<dbReference type="KEGG" id="sku:Sulku_2103"/>
<dbReference type="OrthoDB" id="9800147at2"/>
<dbReference type="GO" id="GO:0006313">
    <property type="term" value="P:DNA transposition"/>
    <property type="evidence" value="ECO:0007669"/>
    <property type="project" value="InterPro"/>
</dbReference>
<dbReference type="GO" id="GO:0004803">
    <property type="term" value="F:transposase activity"/>
    <property type="evidence" value="ECO:0007669"/>
    <property type="project" value="InterPro"/>
</dbReference>
<dbReference type="PANTHER" id="PTHR34322">
    <property type="entry name" value="TRANSPOSASE, Y1_TNP DOMAIN-CONTAINING"/>
    <property type="match status" value="1"/>
</dbReference>
<accession>E4U2Z9</accession>
<reference evidence="2 3" key="1">
    <citation type="journal article" date="2012" name="Stand. Genomic Sci.">
        <title>Complete genome sequence of the sulfur compounds oxidizing chemolithoautotroph Sulfuricurvum kujiense type strain (YK-1(T)).</title>
        <authorList>
            <person name="Han C."/>
            <person name="Kotsyurbenko O."/>
            <person name="Chertkov O."/>
            <person name="Held B."/>
            <person name="Lapidus A."/>
            <person name="Nolan M."/>
            <person name="Lucas S."/>
            <person name="Hammon N."/>
            <person name="Deshpande S."/>
            <person name="Cheng J.F."/>
            <person name="Tapia R."/>
            <person name="Goodwin L.A."/>
            <person name="Pitluck S."/>
            <person name="Liolios K."/>
            <person name="Pagani I."/>
            <person name="Ivanova N."/>
            <person name="Mavromatis K."/>
            <person name="Mikhailova N."/>
            <person name="Pati A."/>
            <person name="Chen A."/>
            <person name="Palaniappan K."/>
            <person name="Land M."/>
            <person name="Hauser L."/>
            <person name="Chang Y.J."/>
            <person name="Jeffries C.D."/>
            <person name="Brambilla E.M."/>
            <person name="Rohde M."/>
            <person name="Spring S."/>
            <person name="Sikorski J."/>
            <person name="Goker M."/>
            <person name="Woyke T."/>
            <person name="Bristow J."/>
            <person name="Eisen J.A."/>
            <person name="Markowitz V."/>
            <person name="Hugenholtz P."/>
            <person name="Kyrpides N.C."/>
            <person name="Klenk H.P."/>
            <person name="Detter J.C."/>
        </authorList>
    </citation>
    <scope>NUCLEOTIDE SEQUENCE [LARGE SCALE GENOMIC DNA]</scope>
    <source>
        <strain evidence="3">ATCC BAA-921 / DSM 16994 / JCM 11577 / YK-1</strain>
    </source>
</reference>
<gene>
    <name evidence="2" type="ordered locus">Sulku_2103</name>
</gene>
<dbReference type="eggNOG" id="COG1943">
    <property type="taxonomic scope" value="Bacteria"/>
</dbReference>
<dbReference type="GO" id="GO:0003677">
    <property type="term" value="F:DNA binding"/>
    <property type="evidence" value="ECO:0007669"/>
    <property type="project" value="InterPro"/>
</dbReference>
<keyword evidence="3" id="KW-1185">Reference proteome</keyword>
<dbReference type="InterPro" id="IPR036515">
    <property type="entry name" value="Transposase_17_sf"/>
</dbReference>